<dbReference type="EMBL" id="ABCS01000075">
    <property type="protein sequence ID" value="EDM76017.1"/>
    <property type="molecule type" value="Genomic_DNA"/>
</dbReference>
<dbReference type="RefSeq" id="WP_006974832.1">
    <property type="nucleotide sequence ID" value="NZ_ABCS01000075.1"/>
</dbReference>
<reference evidence="2 3" key="1">
    <citation type="submission" date="2007-06" db="EMBL/GenBank/DDBJ databases">
        <authorList>
            <person name="Shimkets L."/>
            <person name="Ferriera S."/>
            <person name="Johnson J."/>
            <person name="Kravitz S."/>
            <person name="Beeson K."/>
            <person name="Sutton G."/>
            <person name="Rogers Y.-H."/>
            <person name="Friedman R."/>
            <person name="Frazier M."/>
            <person name="Venter J.C."/>
        </authorList>
    </citation>
    <scope>NUCLEOTIDE SEQUENCE [LARGE SCALE GENOMIC DNA]</scope>
    <source>
        <strain evidence="2 3">SIR-1</strain>
    </source>
</reference>
<dbReference type="Gene3D" id="3.40.30.10">
    <property type="entry name" value="Glutaredoxin"/>
    <property type="match status" value="1"/>
</dbReference>
<comment type="caution">
    <text evidence="2">The sequence shown here is derived from an EMBL/GenBank/DDBJ whole genome shotgun (WGS) entry which is preliminary data.</text>
</comment>
<evidence type="ECO:0000313" key="3">
    <source>
        <dbReference type="Proteomes" id="UP000005801"/>
    </source>
</evidence>
<proteinExistence type="predicted"/>
<dbReference type="OrthoDB" id="5520353at2"/>
<accession>A6GDP2</accession>
<keyword evidence="1" id="KW-0732">Signal</keyword>
<keyword evidence="3" id="KW-1185">Reference proteome</keyword>
<protein>
    <recommendedName>
        <fullName evidence="4">Thioredoxin domain-containing protein</fullName>
    </recommendedName>
</protein>
<evidence type="ECO:0000256" key="1">
    <source>
        <dbReference type="SAM" id="SignalP"/>
    </source>
</evidence>
<evidence type="ECO:0000313" key="2">
    <source>
        <dbReference type="EMBL" id="EDM76017.1"/>
    </source>
</evidence>
<gene>
    <name evidence="2" type="ORF">PPSIR1_32909</name>
</gene>
<name>A6GDP2_9BACT</name>
<dbReference type="AlphaFoldDB" id="A6GDP2"/>
<organism evidence="2 3">
    <name type="scientific">Plesiocystis pacifica SIR-1</name>
    <dbReference type="NCBI Taxonomy" id="391625"/>
    <lineage>
        <taxon>Bacteria</taxon>
        <taxon>Pseudomonadati</taxon>
        <taxon>Myxococcota</taxon>
        <taxon>Polyangia</taxon>
        <taxon>Nannocystales</taxon>
        <taxon>Nannocystaceae</taxon>
        <taxon>Plesiocystis</taxon>
    </lineage>
</organism>
<dbReference type="InterPro" id="IPR036249">
    <property type="entry name" value="Thioredoxin-like_sf"/>
</dbReference>
<feature type="chain" id="PRO_5002693887" description="Thioredoxin domain-containing protein" evidence="1">
    <location>
        <begin position="22"/>
        <end position="191"/>
    </location>
</feature>
<evidence type="ECO:0008006" key="4">
    <source>
        <dbReference type="Google" id="ProtNLM"/>
    </source>
</evidence>
<sequence>MKVTRTLAVPLGFGLLVCALACRPDPGTSVDPDTAEGGTDAAEVLPAIIPDEPANKGEGDPLVATIPLATGETLELESLRGRPVLLEISASWEVGWDEAHAFYAELAAAHPELAVIVVAAELEDRALLELPDGLARGWDPAGALAAKLTVATFPTMFVLDRDGRITRVVNGWDESVQAELSDAVTALAPGG</sequence>
<dbReference type="STRING" id="391625.PPSIR1_32909"/>
<dbReference type="SUPFAM" id="SSF52833">
    <property type="entry name" value="Thioredoxin-like"/>
    <property type="match status" value="1"/>
</dbReference>
<dbReference type="CDD" id="cd02966">
    <property type="entry name" value="TlpA_like_family"/>
    <property type="match status" value="1"/>
</dbReference>
<dbReference type="Proteomes" id="UP000005801">
    <property type="component" value="Unassembled WGS sequence"/>
</dbReference>
<feature type="signal peptide" evidence="1">
    <location>
        <begin position="1"/>
        <end position="21"/>
    </location>
</feature>